<dbReference type="EMBL" id="JACEIK010001120">
    <property type="protein sequence ID" value="MCD7466217.1"/>
    <property type="molecule type" value="Genomic_DNA"/>
</dbReference>
<protein>
    <submittedName>
        <fullName evidence="1">Uncharacterized protein</fullName>
    </submittedName>
</protein>
<dbReference type="Proteomes" id="UP000823775">
    <property type="component" value="Unassembled WGS sequence"/>
</dbReference>
<feature type="non-terminal residue" evidence="1">
    <location>
        <position position="65"/>
    </location>
</feature>
<feature type="non-terminal residue" evidence="1">
    <location>
        <position position="1"/>
    </location>
</feature>
<organism evidence="1 2">
    <name type="scientific">Datura stramonium</name>
    <name type="common">Jimsonweed</name>
    <name type="synonym">Common thornapple</name>
    <dbReference type="NCBI Taxonomy" id="4076"/>
    <lineage>
        <taxon>Eukaryota</taxon>
        <taxon>Viridiplantae</taxon>
        <taxon>Streptophyta</taxon>
        <taxon>Embryophyta</taxon>
        <taxon>Tracheophyta</taxon>
        <taxon>Spermatophyta</taxon>
        <taxon>Magnoliopsida</taxon>
        <taxon>eudicotyledons</taxon>
        <taxon>Gunneridae</taxon>
        <taxon>Pentapetalae</taxon>
        <taxon>asterids</taxon>
        <taxon>lamiids</taxon>
        <taxon>Solanales</taxon>
        <taxon>Solanaceae</taxon>
        <taxon>Solanoideae</taxon>
        <taxon>Datureae</taxon>
        <taxon>Datura</taxon>
    </lineage>
</organism>
<keyword evidence="2" id="KW-1185">Reference proteome</keyword>
<name>A0ABS8T6J0_DATST</name>
<reference evidence="1 2" key="1">
    <citation type="journal article" date="2021" name="BMC Genomics">
        <title>Datura genome reveals duplications of psychoactive alkaloid biosynthetic genes and high mutation rate following tissue culture.</title>
        <authorList>
            <person name="Rajewski A."/>
            <person name="Carter-House D."/>
            <person name="Stajich J."/>
            <person name="Litt A."/>
        </authorList>
    </citation>
    <scope>NUCLEOTIDE SEQUENCE [LARGE SCALE GENOMIC DNA]</scope>
    <source>
        <strain evidence="1">AR-01</strain>
    </source>
</reference>
<proteinExistence type="predicted"/>
<evidence type="ECO:0000313" key="2">
    <source>
        <dbReference type="Proteomes" id="UP000823775"/>
    </source>
</evidence>
<accession>A0ABS8T6J0</accession>
<evidence type="ECO:0000313" key="1">
    <source>
        <dbReference type="EMBL" id="MCD7466217.1"/>
    </source>
</evidence>
<gene>
    <name evidence="1" type="ORF">HAX54_002726</name>
</gene>
<sequence length="65" mass="7334">AQPFPILDCSVPAISFFWPILELCCYDSMFRHPWNVESTSGPYDSTFCYLEGQQLSAGPCFHAVL</sequence>
<comment type="caution">
    <text evidence="1">The sequence shown here is derived from an EMBL/GenBank/DDBJ whole genome shotgun (WGS) entry which is preliminary data.</text>
</comment>